<evidence type="ECO:0000256" key="1">
    <source>
        <dbReference type="ARBA" id="ARBA00006335"/>
    </source>
</evidence>
<sequence>MRVKVLTQNLYLPIAGASHHSQRLADMAAEASRFDILILQEVFTFSVFGLSTQSAKDWLKERLKKEGFLYSFSSPNVLFAQCSGLLILSKFPLEEEKNKFISYRTFAGIEIFTSKGALKCYVKVDPNLPPLVIIDTHLQCYSGGENAVEVRKTQLKYLANKLLEGETNCIVAGDMNICARNDVERYKEMLEILNPVRDILAEKAYAQGHDSQAREVTMSNAERPDESLDYIFLRAAKEGPRWEYEDGSCQVEKIKASSKTWGVLAKGNKTDEDPGTISDHYGVSAVFYYHDS</sequence>
<dbReference type="SUPFAM" id="SSF56219">
    <property type="entry name" value="DNase I-like"/>
    <property type="match status" value="1"/>
</dbReference>
<protein>
    <recommendedName>
        <fullName evidence="2">Endonuclease/exonuclease/phosphatase domain-containing protein</fullName>
    </recommendedName>
</protein>
<gene>
    <name evidence="3" type="ORF">GUITHDRAFT_162026</name>
</gene>
<dbReference type="OMA" id="WCLDHVF"/>
<dbReference type="PANTHER" id="PTHR16320">
    <property type="entry name" value="SPHINGOMYELINASE FAMILY MEMBER"/>
    <property type="match status" value="1"/>
</dbReference>
<dbReference type="EnsemblProtists" id="EKX50063">
    <property type="protein sequence ID" value="EKX50063"/>
    <property type="gene ID" value="GUITHDRAFT_162026"/>
</dbReference>
<dbReference type="PaxDb" id="55529-EKX50063"/>
<accession>L1JPR9</accession>
<evidence type="ECO:0000313" key="5">
    <source>
        <dbReference type="Proteomes" id="UP000011087"/>
    </source>
</evidence>
<proteinExistence type="inferred from homology"/>
<dbReference type="GeneID" id="17306540"/>
<dbReference type="Gene3D" id="3.60.10.10">
    <property type="entry name" value="Endonuclease/exonuclease/phosphatase"/>
    <property type="match status" value="1"/>
</dbReference>
<evidence type="ECO:0000313" key="3">
    <source>
        <dbReference type="EMBL" id="EKX50063.1"/>
    </source>
</evidence>
<reference evidence="4" key="3">
    <citation type="submission" date="2015-06" db="UniProtKB">
        <authorList>
            <consortium name="EnsemblProtists"/>
        </authorList>
    </citation>
    <scope>IDENTIFICATION</scope>
</reference>
<comment type="similarity">
    <text evidence="1">Belongs to the neutral sphingomyelinase family.</text>
</comment>
<dbReference type="RefSeq" id="XP_005837043.1">
    <property type="nucleotide sequence ID" value="XM_005836986.1"/>
</dbReference>
<feature type="domain" description="Endonuclease/exonuclease/phosphatase" evidence="2">
    <location>
        <begin position="7"/>
        <end position="280"/>
    </location>
</feature>
<dbReference type="InterPro" id="IPR005135">
    <property type="entry name" value="Endo/exonuclease/phosphatase"/>
</dbReference>
<dbReference type="InterPro" id="IPR036691">
    <property type="entry name" value="Endo/exonu/phosph_ase_sf"/>
</dbReference>
<dbReference type="PANTHER" id="PTHR16320:SF23">
    <property type="entry name" value="SPHINGOMYELINASE C 1"/>
    <property type="match status" value="1"/>
</dbReference>
<reference evidence="5" key="2">
    <citation type="submission" date="2012-11" db="EMBL/GenBank/DDBJ databases">
        <authorList>
            <person name="Kuo A."/>
            <person name="Curtis B.A."/>
            <person name="Tanifuji G."/>
            <person name="Burki F."/>
            <person name="Gruber A."/>
            <person name="Irimia M."/>
            <person name="Maruyama S."/>
            <person name="Arias M.C."/>
            <person name="Ball S.G."/>
            <person name="Gile G.H."/>
            <person name="Hirakawa Y."/>
            <person name="Hopkins J.F."/>
            <person name="Rensing S.A."/>
            <person name="Schmutz J."/>
            <person name="Symeonidi A."/>
            <person name="Elias M."/>
            <person name="Eveleigh R.J."/>
            <person name="Herman E.K."/>
            <person name="Klute M.J."/>
            <person name="Nakayama T."/>
            <person name="Obornik M."/>
            <person name="Reyes-Prieto A."/>
            <person name="Armbrust E.V."/>
            <person name="Aves S.J."/>
            <person name="Beiko R.G."/>
            <person name="Coutinho P."/>
            <person name="Dacks J.B."/>
            <person name="Durnford D.G."/>
            <person name="Fast N.M."/>
            <person name="Green B.R."/>
            <person name="Grisdale C."/>
            <person name="Hempe F."/>
            <person name="Henrissat B."/>
            <person name="Hoppner M.P."/>
            <person name="Ishida K.-I."/>
            <person name="Kim E."/>
            <person name="Koreny L."/>
            <person name="Kroth P.G."/>
            <person name="Liu Y."/>
            <person name="Malik S.-B."/>
            <person name="Maier U.G."/>
            <person name="McRose D."/>
            <person name="Mock T."/>
            <person name="Neilson J.A."/>
            <person name="Onodera N.T."/>
            <person name="Poole A.M."/>
            <person name="Pritham E.J."/>
            <person name="Richards T.A."/>
            <person name="Rocap G."/>
            <person name="Roy S.W."/>
            <person name="Sarai C."/>
            <person name="Schaack S."/>
            <person name="Shirato S."/>
            <person name="Slamovits C.H."/>
            <person name="Spencer D.F."/>
            <person name="Suzuki S."/>
            <person name="Worden A.Z."/>
            <person name="Zauner S."/>
            <person name="Barry K."/>
            <person name="Bell C."/>
            <person name="Bharti A.K."/>
            <person name="Crow J.A."/>
            <person name="Grimwood J."/>
            <person name="Kramer R."/>
            <person name="Lindquist E."/>
            <person name="Lucas S."/>
            <person name="Salamov A."/>
            <person name="McFadden G.I."/>
            <person name="Lane C.E."/>
            <person name="Keeling P.J."/>
            <person name="Gray M.W."/>
            <person name="Grigoriev I.V."/>
            <person name="Archibald J.M."/>
        </authorList>
    </citation>
    <scope>NUCLEOTIDE SEQUENCE</scope>
    <source>
        <strain evidence="5">CCMP2712</strain>
    </source>
</reference>
<reference evidence="3 5" key="1">
    <citation type="journal article" date="2012" name="Nature">
        <title>Algal genomes reveal evolutionary mosaicism and the fate of nucleomorphs.</title>
        <authorList>
            <consortium name="DOE Joint Genome Institute"/>
            <person name="Curtis B.A."/>
            <person name="Tanifuji G."/>
            <person name="Burki F."/>
            <person name="Gruber A."/>
            <person name="Irimia M."/>
            <person name="Maruyama S."/>
            <person name="Arias M.C."/>
            <person name="Ball S.G."/>
            <person name="Gile G.H."/>
            <person name="Hirakawa Y."/>
            <person name="Hopkins J.F."/>
            <person name="Kuo A."/>
            <person name="Rensing S.A."/>
            <person name="Schmutz J."/>
            <person name="Symeonidi A."/>
            <person name="Elias M."/>
            <person name="Eveleigh R.J."/>
            <person name="Herman E.K."/>
            <person name="Klute M.J."/>
            <person name="Nakayama T."/>
            <person name="Obornik M."/>
            <person name="Reyes-Prieto A."/>
            <person name="Armbrust E.V."/>
            <person name="Aves S.J."/>
            <person name="Beiko R.G."/>
            <person name="Coutinho P."/>
            <person name="Dacks J.B."/>
            <person name="Durnford D.G."/>
            <person name="Fast N.M."/>
            <person name="Green B.R."/>
            <person name="Grisdale C.J."/>
            <person name="Hempel F."/>
            <person name="Henrissat B."/>
            <person name="Hoppner M.P."/>
            <person name="Ishida K."/>
            <person name="Kim E."/>
            <person name="Koreny L."/>
            <person name="Kroth P.G."/>
            <person name="Liu Y."/>
            <person name="Malik S.B."/>
            <person name="Maier U.G."/>
            <person name="McRose D."/>
            <person name="Mock T."/>
            <person name="Neilson J.A."/>
            <person name="Onodera N.T."/>
            <person name="Poole A.M."/>
            <person name="Pritham E.J."/>
            <person name="Richards T.A."/>
            <person name="Rocap G."/>
            <person name="Roy S.W."/>
            <person name="Sarai C."/>
            <person name="Schaack S."/>
            <person name="Shirato S."/>
            <person name="Slamovits C.H."/>
            <person name="Spencer D.F."/>
            <person name="Suzuki S."/>
            <person name="Worden A.Z."/>
            <person name="Zauner S."/>
            <person name="Barry K."/>
            <person name="Bell C."/>
            <person name="Bharti A.K."/>
            <person name="Crow J.A."/>
            <person name="Grimwood J."/>
            <person name="Kramer R."/>
            <person name="Lindquist E."/>
            <person name="Lucas S."/>
            <person name="Salamov A."/>
            <person name="McFadden G.I."/>
            <person name="Lane C.E."/>
            <person name="Keeling P.J."/>
            <person name="Gray M.W."/>
            <person name="Grigoriev I.V."/>
            <person name="Archibald J.M."/>
        </authorList>
    </citation>
    <scope>NUCLEOTIDE SEQUENCE</scope>
    <source>
        <strain evidence="3 5">CCMP2712</strain>
    </source>
</reference>
<evidence type="ECO:0000313" key="4">
    <source>
        <dbReference type="EnsemblProtists" id="EKX50063"/>
    </source>
</evidence>
<dbReference type="HOGENOM" id="CLU_954555_0_0_1"/>
<organism evidence="3">
    <name type="scientific">Guillardia theta (strain CCMP2712)</name>
    <name type="common">Cryptophyte</name>
    <dbReference type="NCBI Taxonomy" id="905079"/>
    <lineage>
        <taxon>Eukaryota</taxon>
        <taxon>Cryptophyceae</taxon>
        <taxon>Pyrenomonadales</taxon>
        <taxon>Geminigeraceae</taxon>
        <taxon>Guillardia</taxon>
    </lineage>
</organism>
<dbReference type="Proteomes" id="UP000011087">
    <property type="component" value="Unassembled WGS sequence"/>
</dbReference>
<dbReference type="InterPro" id="IPR038772">
    <property type="entry name" value="Sph/SMPD2-like"/>
</dbReference>
<dbReference type="EMBL" id="JH992980">
    <property type="protein sequence ID" value="EKX50063.1"/>
    <property type="molecule type" value="Genomic_DNA"/>
</dbReference>
<dbReference type="GO" id="GO:0004767">
    <property type="term" value="F:sphingomyelin phosphodiesterase activity"/>
    <property type="evidence" value="ECO:0007669"/>
    <property type="project" value="InterPro"/>
</dbReference>
<dbReference type="Pfam" id="PF03372">
    <property type="entry name" value="Exo_endo_phos"/>
    <property type="match status" value="1"/>
</dbReference>
<evidence type="ECO:0000259" key="2">
    <source>
        <dbReference type="Pfam" id="PF03372"/>
    </source>
</evidence>
<name>L1JPR9_GUITC</name>
<dbReference type="KEGG" id="gtt:GUITHDRAFT_162026"/>
<keyword evidence="5" id="KW-1185">Reference proteome</keyword>
<dbReference type="AlphaFoldDB" id="L1JPR9"/>